<keyword evidence="4" id="KW-0808">Transferase</keyword>
<organism evidence="7 8">
    <name type="scientific">Burkholderia lata (strain ATCC 17760 / DSM 23089 / LMG 22485 / NCIMB 9086 / R18194 / 383)</name>
    <dbReference type="NCBI Taxonomy" id="482957"/>
    <lineage>
        <taxon>Bacteria</taxon>
        <taxon>Pseudomonadati</taxon>
        <taxon>Pseudomonadota</taxon>
        <taxon>Betaproteobacteria</taxon>
        <taxon>Burkholderiales</taxon>
        <taxon>Burkholderiaceae</taxon>
        <taxon>Burkholderia</taxon>
        <taxon>Burkholderia cepacia complex</taxon>
    </lineage>
</organism>
<reference evidence="7 8" key="1">
    <citation type="submission" date="2019-09" db="EMBL/GenBank/DDBJ databases">
        <authorList>
            <person name="Depoorter E."/>
        </authorList>
    </citation>
    <scope>NUCLEOTIDE SEQUENCE [LARGE SCALE GENOMIC DNA]</scope>
    <source>
        <strain evidence="7">R-18112</strain>
    </source>
</reference>
<evidence type="ECO:0000256" key="5">
    <source>
        <dbReference type="ARBA" id="ARBA00023136"/>
    </source>
</evidence>
<dbReference type="AlphaFoldDB" id="A0A6P2WIH1"/>
<keyword evidence="6" id="KW-0012">Acyltransferase</keyword>
<proteinExistence type="predicted"/>
<dbReference type="GO" id="GO:0005886">
    <property type="term" value="C:plasma membrane"/>
    <property type="evidence" value="ECO:0007669"/>
    <property type="project" value="UniProtKB-SubCell"/>
</dbReference>
<protein>
    <recommendedName>
        <fullName evidence="9">Lipid A biosynthesis acyltransferase</fullName>
    </recommendedName>
</protein>
<sequence>MALGDGLPTKRHLDTGNRANFNNGDGAIALYADLRKEMTDPVTPPRQPDFLTPLPRPYGDIQTAVVNLVGRLAPIVPVTRQPSLARKIAEVVAGRPSSMANNMFVRQSIIRGGAATDDQVVEGLAAWVTVLFDLGNLQHDRRRALDVEARIPGKALACLAHALSKSRNGCILAVPHIGSIELFAAHLKDHGFNLGFVYSISDQPTLTERWIYEGRRAVHGTPIAFGRRSTGAEISQVLANNGVVVMVVDVYPSARFKGIVARVHDAEFNLPPGPGRYARSGTLILPGFASRRDEKGFSMNILAPIEYHASMPEQDAAAALTQTLASHIAGFTAEQPGAYWLWHPIPNDPYLAVAQRYRPDLLNASAALPPDDEATALAVEAASATLTT</sequence>
<evidence type="ECO:0000313" key="8">
    <source>
        <dbReference type="Proteomes" id="UP000494274"/>
    </source>
</evidence>
<dbReference type="EMBL" id="CABVQI010000010">
    <property type="protein sequence ID" value="VWC93514.1"/>
    <property type="molecule type" value="Genomic_DNA"/>
</dbReference>
<keyword evidence="5" id="KW-0472">Membrane</keyword>
<keyword evidence="3" id="KW-0997">Cell inner membrane</keyword>
<dbReference type="GO" id="GO:0016746">
    <property type="term" value="F:acyltransferase activity"/>
    <property type="evidence" value="ECO:0007669"/>
    <property type="project" value="UniProtKB-KW"/>
</dbReference>
<dbReference type="Proteomes" id="UP000494274">
    <property type="component" value="Unassembled WGS sequence"/>
</dbReference>
<name>A0A6P2WIH1_BURL3</name>
<evidence type="ECO:0000256" key="6">
    <source>
        <dbReference type="ARBA" id="ARBA00023315"/>
    </source>
</evidence>
<evidence type="ECO:0000256" key="1">
    <source>
        <dbReference type="ARBA" id="ARBA00004533"/>
    </source>
</evidence>
<dbReference type="InterPro" id="IPR004960">
    <property type="entry name" value="LipA_acyltrans"/>
</dbReference>
<evidence type="ECO:0000313" key="7">
    <source>
        <dbReference type="EMBL" id="VWC93514.1"/>
    </source>
</evidence>
<evidence type="ECO:0000256" key="4">
    <source>
        <dbReference type="ARBA" id="ARBA00022679"/>
    </source>
</evidence>
<dbReference type="Pfam" id="PF03279">
    <property type="entry name" value="Lip_A_acyltrans"/>
    <property type="match status" value="1"/>
</dbReference>
<keyword evidence="2" id="KW-1003">Cell membrane</keyword>
<accession>A0A6P2WIH1</accession>
<comment type="subcellular location">
    <subcellularLocation>
        <location evidence="1">Cell inner membrane</location>
    </subcellularLocation>
</comment>
<evidence type="ECO:0000256" key="3">
    <source>
        <dbReference type="ARBA" id="ARBA00022519"/>
    </source>
</evidence>
<gene>
    <name evidence="7" type="ORF">BLA18112_03487</name>
</gene>
<dbReference type="RefSeq" id="WP_175044669.1">
    <property type="nucleotide sequence ID" value="NZ_CABVQI010000010.1"/>
</dbReference>
<dbReference type="GO" id="GO:0009247">
    <property type="term" value="P:glycolipid biosynthetic process"/>
    <property type="evidence" value="ECO:0007669"/>
    <property type="project" value="UniProtKB-ARBA"/>
</dbReference>
<evidence type="ECO:0000256" key="2">
    <source>
        <dbReference type="ARBA" id="ARBA00022475"/>
    </source>
</evidence>
<evidence type="ECO:0008006" key="9">
    <source>
        <dbReference type="Google" id="ProtNLM"/>
    </source>
</evidence>